<accession>A0ACC1Y5E7</accession>
<dbReference type="Proteomes" id="UP001164539">
    <property type="component" value="Chromosome 5"/>
</dbReference>
<sequence length="431" mass="48096">MEIKIISVEIIKPSSPTPSHLRTHKHFLTSTVASNGYAPTSIILFYSVQSKDAMKISSHLKYSLSKTLTYYYPFAGQVQDGVSTDCNDHGAIFIETQVVVDERSKFLQKRDNNLFKQLVPLKGNMQEIPATYNNVNLVVQINYFSCGGIAISICFNHLIVDGTTAAYFFKSWAEVARGANDINDVVADYYAIYHPDNAYASLRSLYEQNHFDYSPTEIVGKHFMFDGGKIATLREKVGSGPYINHPTRFEAITALILGVLIKNADRGAHDLIARQIAAAIPVNLRNIVNPPLPPQRLGCLVTMAIAKLPINEEIDYNYLAAEVHKAVKNEVDQYKRNMHDGGLVKGLANSSVIHISDISRMPFYEADFGWGKPILLSLISLNVKSLCLLPTNNGVGVEVFVTLPKEEMAKFERDPQFLSYTKPFVSERARL</sequence>
<keyword evidence="1" id="KW-0808">Transferase</keyword>
<protein>
    <submittedName>
        <fullName evidence="1">Transferase</fullName>
    </submittedName>
</protein>
<proteinExistence type="predicted"/>
<comment type="caution">
    <text evidence="1">The sequence shown here is derived from an EMBL/GenBank/DDBJ whole genome shotgun (WGS) entry which is preliminary data.</text>
</comment>
<reference evidence="1 2" key="1">
    <citation type="journal article" date="2023" name="Science">
        <title>Complex scaffold remodeling in plant triterpene biosynthesis.</title>
        <authorList>
            <person name="De La Pena R."/>
            <person name="Hodgson H."/>
            <person name="Liu J.C."/>
            <person name="Stephenson M.J."/>
            <person name="Martin A.C."/>
            <person name="Owen C."/>
            <person name="Harkess A."/>
            <person name="Leebens-Mack J."/>
            <person name="Jimenez L.E."/>
            <person name="Osbourn A."/>
            <person name="Sattely E.S."/>
        </authorList>
    </citation>
    <scope>NUCLEOTIDE SEQUENCE [LARGE SCALE GENOMIC DNA]</scope>
    <source>
        <strain evidence="2">cv. JPN11</strain>
        <tissue evidence="1">Leaf</tissue>
    </source>
</reference>
<name>A0ACC1Y5E7_MELAZ</name>
<dbReference type="EMBL" id="CM051398">
    <property type="protein sequence ID" value="KAJ4718931.1"/>
    <property type="molecule type" value="Genomic_DNA"/>
</dbReference>
<keyword evidence="2" id="KW-1185">Reference proteome</keyword>
<evidence type="ECO:0000313" key="1">
    <source>
        <dbReference type="EMBL" id="KAJ4718931.1"/>
    </source>
</evidence>
<evidence type="ECO:0000313" key="2">
    <source>
        <dbReference type="Proteomes" id="UP001164539"/>
    </source>
</evidence>
<gene>
    <name evidence="1" type="ORF">OWV82_010562</name>
</gene>
<organism evidence="1 2">
    <name type="scientific">Melia azedarach</name>
    <name type="common">Chinaberry tree</name>
    <dbReference type="NCBI Taxonomy" id="155640"/>
    <lineage>
        <taxon>Eukaryota</taxon>
        <taxon>Viridiplantae</taxon>
        <taxon>Streptophyta</taxon>
        <taxon>Embryophyta</taxon>
        <taxon>Tracheophyta</taxon>
        <taxon>Spermatophyta</taxon>
        <taxon>Magnoliopsida</taxon>
        <taxon>eudicotyledons</taxon>
        <taxon>Gunneridae</taxon>
        <taxon>Pentapetalae</taxon>
        <taxon>rosids</taxon>
        <taxon>malvids</taxon>
        <taxon>Sapindales</taxon>
        <taxon>Meliaceae</taxon>
        <taxon>Melia</taxon>
    </lineage>
</organism>